<evidence type="ECO:0000256" key="1">
    <source>
        <dbReference type="ARBA" id="ARBA00009085"/>
    </source>
</evidence>
<dbReference type="PANTHER" id="PTHR24006:SF663">
    <property type="entry name" value="UBIQUITIN CARBOXYL-TERMINAL HYDROLASE 23"/>
    <property type="match status" value="1"/>
</dbReference>
<feature type="compositionally biased region" description="Basic and acidic residues" evidence="3">
    <location>
        <begin position="646"/>
        <end position="666"/>
    </location>
</feature>
<feature type="compositionally biased region" description="Basic and acidic residues" evidence="3">
    <location>
        <begin position="515"/>
        <end position="529"/>
    </location>
</feature>
<proteinExistence type="inferred from homology"/>
<dbReference type="GO" id="GO:0006508">
    <property type="term" value="P:proteolysis"/>
    <property type="evidence" value="ECO:0007669"/>
    <property type="project" value="UniProtKB-KW"/>
</dbReference>
<comment type="catalytic activity">
    <reaction evidence="2">
        <text>Thiol-dependent hydrolysis of ester, thioester, amide, peptide and isopeptide bonds formed by the C-terminal Gly of ubiquitin (a 76-residue protein attached to proteins as an intracellular targeting signal).</text>
        <dbReference type="EC" id="3.4.19.12"/>
    </reaction>
</comment>
<gene>
    <name evidence="5" type="ORF">R1flu_005145</name>
</gene>
<dbReference type="Proteomes" id="UP001605036">
    <property type="component" value="Unassembled WGS sequence"/>
</dbReference>
<evidence type="ECO:0000313" key="5">
    <source>
        <dbReference type="EMBL" id="KAL2633666.1"/>
    </source>
</evidence>
<dbReference type="PROSITE" id="PS00973">
    <property type="entry name" value="USP_2"/>
    <property type="match status" value="1"/>
</dbReference>
<dbReference type="GO" id="GO:0004843">
    <property type="term" value="F:cysteine-type deubiquitinase activity"/>
    <property type="evidence" value="ECO:0007669"/>
    <property type="project" value="UniProtKB-UniRule"/>
</dbReference>
<comment type="similarity">
    <text evidence="1 2">Belongs to the peptidase C19 family.</text>
</comment>
<accession>A0ABD1YSV2</accession>
<dbReference type="InterPro" id="IPR038765">
    <property type="entry name" value="Papain-like_cys_pep_sf"/>
</dbReference>
<keyword evidence="6" id="KW-1185">Reference proteome</keyword>
<name>A0ABD1YSV2_9MARC</name>
<dbReference type="Pfam" id="PF00443">
    <property type="entry name" value="UCH"/>
    <property type="match status" value="1"/>
</dbReference>
<reference evidence="5 6" key="1">
    <citation type="submission" date="2024-09" db="EMBL/GenBank/DDBJ databases">
        <title>Chromosome-scale assembly of Riccia fluitans.</title>
        <authorList>
            <person name="Paukszto L."/>
            <person name="Sawicki J."/>
            <person name="Karawczyk K."/>
            <person name="Piernik-Szablinska J."/>
            <person name="Szczecinska M."/>
            <person name="Mazdziarz M."/>
        </authorList>
    </citation>
    <scope>NUCLEOTIDE SEQUENCE [LARGE SCALE GENOMIC DNA]</scope>
    <source>
        <strain evidence="5">Rf_01</strain>
        <tissue evidence="5">Aerial parts of the thallus</tissue>
    </source>
</reference>
<feature type="region of interest" description="Disordered" evidence="3">
    <location>
        <begin position="427"/>
        <end position="468"/>
    </location>
</feature>
<dbReference type="PROSITE" id="PS00972">
    <property type="entry name" value="USP_1"/>
    <property type="match status" value="1"/>
</dbReference>
<protein>
    <recommendedName>
        <fullName evidence="2">Ubiquitin carboxyl-terminal hydrolase</fullName>
        <ecNumber evidence="2">3.4.19.12</ecNumber>
    </recommendedName>
</protein>
<feature type="region of interest" description="Disordered" evidence="3">
    <location>
        <begin position="713"/>
        <end position="755"/>
    </location>
</feature>
<feature type="domain" description="USP" evidence="4">
    <location>
        <begin position="97"/>
        <end position="402"/>
    </location>
</feature>
<dbReference type="InterPro" id="IPR050164">
    <property type="entry name" value="Peptidase_C19"/>
</dbReference>
<dbReference type="InterPro" id="IPR028889">
    <property type="entry name" value="USP"/>
</dbReference>
<sequence>MAAAKRPDLGLGMPGASWTQRRIAFHASSTYSSAPAMEPLNDPLLPNGNGGGIGAAAGSGAGDSSLANKMIMQNAQNSQRLPSSMPLQWPTAQKIGAGLSNLGNTCFLNSVLQCLTYTPPLAGYLQSGQHKMSCRVAGFCAFCALQEHVSQALTSAGRVVAPNKLAKNLRSISRSFRMCRQEDAHEYMRYLLEALHKCCIPSELTSSSSTSSKPSQDRSLVYKIFGGRLRSQVKCSVCSHCSNTYDPFLDLSLEIVRADSLTKALTRFTAVDTLDGENKYRCAHCKKKVRAQKQFTIETVPNILTIQFKRFSGTVGGKIDKKVDFETTLDMKPFCCSQESSLKYRLYGVLVHSGWSTHSGHYYCFIRTSSDIWHVLDDSRVRQVSEKTVLEQKAYMLFYVREVKKEAISSGQVALKPVPSPARVTVPTPAPTPAPGVIPAPSDIKRVPEPVKGPSPLRNTTASAESLKAPSQLTEVVRVKDVAPPEPEIVSEPPRLEAELSTDKMVAPCSQSSPSDRHGVKKDEEKSDQADTCCTTSECEPEADWDEHYKNGMNVAMTSSQNMLKLLRAMPRTRRYFMARAMQKASRTLSAHSSHVGTLDPSVSVAKKEGKRRLSLNGDVPGSKRHRREASEDKASVSQKSNLPSEKVKPLKLLEHKDRSIHKEEEKSIPVEARSVRIVANGSASSHAENSDGGICHTNLSMGKLVEHGDGENGHGSVAHNHVKPVDRRESQHSGAELRGEKREENGCQPMDIENGGLREHVVGSGTVNENPAKPMKVSGMLDRLYGVGVPRWNEDEVGEKEVDKLLREAGKPSTFKPQDIWDAEYDKGRTKKVRNKFVGDSSGDEPMNERGNGSLKFENLFQAFGNSKVGNGFGNGRRLSNGNGHISVDGFKVGKNLTQ</sequence>
<dbReference type="InterPro" id="IPR001394">
    <property type="entry name" value="Peptidase_C19_UCH"/>
</dbReference>
<evidence type="ECO:0000259" key="4">
    <source>
        <dbReference type="PROSITE" id="PS50235"/>
    </source>
</evidence>
<dbReference type="InterPro" id="IPR018200">
    <property type="entry name" value="USP_CS"/>
</dbReference>
<dbReference type="AlphaFoldDB" id="A0ABD1YSV2"/>
<keyword evidence="2" id="KW-0833">Ubl conjugation pathway</keyword>
<dbReference type="EC" id="3.4.19.12" evidence="2"/>
<dbReference type="EMBL" id="JBHFFA010000003">
    <property type="protein sequence ID" value="KAL2633666.1"/>
    <property type="molecule type" value="Genomic_DNA"/>
</dbReference>
<dbReference type="FunFam" id="3.90.70.10:FF:000078">
    <property type="entry name" value="Ubiquitin carboxyl-terminal hydrolase 23"/>
    <property type="match status" value="1"/>
</dbReference>
<comment type="function">
    <text evidence="2">Recognizes and hydrolyzes the peptide bond at the C-terminal Gly of ubiquitin. Involved in the processing of poly-ubiquitin precursors as well as that of ubiquitinated proteins.</text>
</comment>
<organism evidence="5 6">
    <name type="scientific">Riccia fluitans</name>
    <dbReference type="NCBI Taxonomy" id="41844"/>
    <lineage>
        <taxon>Eukaryota</taxon>
        <taxon>Viridiplantae</taxon>
        <taxon>Streptophyta</taxon>
        <taxon>Embryophyta</taxon>
        <taxon>Marchantiophyta</taxon>
        <taxon>Marchantiopsida</taxon>
        <taxon>Marchantiidae</taxon>
        <taxon>Marchantiales</taxon>
        <taxon>Ricciaceae</taxon>
        <taxon>Riccia</taxon>
    </lineage>
</organism>
<feature type="compositionally biased region" description="Polar residues" evidence="3">
    <location>
        <begin position="457"/>
        <end position="468"/>
    </location>
</feature>
<evidence type="ECO:0000313" key="6">
    <source>
        <dbReference type="Proteomes" id="UP001605036"/>
    </source>
</evidence>
<dbReference type="Gene3D" id="3.90.70.10">
    <property type="entry name" value="Cysteine proteinases"/>
    <property type="match status" value="1"/>
</dbReference>
<keyword evidence="2" id="KW-0378">Hydrolase</keyword>
<feature type="region of interest" description="Disordered" evidence="3">
    <location>
        <begin position="484"/>
        <end position="529"/>
    </location>
</feature>
<dbReference type="CDD" id="cd02661">
    <property type="entry name" value="Peptidase_C19E"/>
    <property type="match status" value="1"/>
</dbReference>
<feature type="compositionally biased region" description="Basic and acidic residues" evidence="3">
    <location>
        <begin position="724"/>
        <end position="746"/>
    </location>
</feature>
<comment type="caution">
    <text evidence="5">The sequence shown here is derived from an EMBL/GenBank/DDBJ whole genome shotgun (WGS) entry which is preliminary data.</text>
</comment>
<keyword evidence="2" id="KW-0645">Protease</keyword>
<evidence type="ECO:0000256" key="3">
    <source>
        <dbReference type="SAM" id="MobiDB-lite"/>
    </source>
</evidence>
<dbReference type="SUPFAM" id="SSF54001">
    <property type="entry name" value="Cysteine proteinases"/>
    <property type="match status" value="1"/>
</dbReference>
<dbReference type="PROSITE" id="PS50235">
    <property type="entry name" value="USP_3"/>
    <property type="match status" value="1"/>
</dbReference>
<dbReference type="PANTHER" id="PTHR24006">
    <property type="entry name" value="UBIQUITIN CARBOXYL-TERMINAL HYDROLASE"/>
    <property type="match status" value="1"/>
</dbReference>
<feature type="compositionally biased region" description="Pro residues" evidence="3">
    <location>
        <begin position="428"/>
        <end position="438"/>
    </location>
</feature>
<feature type="region of interest" description="Disordered" evidence="3">
    <location>
        <begin position="588"/>
        <end position="666"/>
    </location>
</feature>
<evidence type="ECO:0000256" key="2">
    <source>
        <dbReference type="RuleBase" id="RU366025"/>
    </source>
</evidence>
<keyword evidence="2" id="KW-0788">Thiol protease</keyword>